<comment type="caution">
    <text evidence="7">The sequence shown here is derived from an EMBL/GenBank/DDBJ whole genome shotgun (WGS) entry which is preliminary data.</text>
</comment>
<evidence type="ECO:0000256" key="5">
    <source>
        <dbReference type="SAM" id="MobiDB-lite"/>
    </source>
</evidence>
<dbReference type="PANTHER" id="PTHR31442:SF21">
    <property type="entry name" value="TRANSCRIPTION FACTOR BOA-RELATED"/>
    <property type="match status" value="1"/>
</dbReference>
<evidence type="ECO:0000256" key="1">
    <source>
        <dbReference type="ARBA" id="ARBA00004123"/>
    </source>
</evidence>
<gene>
    <name evidence="7" type="ORF">FRX31_023218</name>
</gene>
<keyword evidence="3" id="KW-0804">Transcription</keyword>
<evidence type="ECO:0000256" key="3">
    <source>
        <dbReference type="ARBA" id="ARBA00023163"/>
    </source>
</evidence>
<evidence type="ECO:0000256" key="2">
    <source>
        <dbReference type="ARBA" id="ARBA00023015"/>
    </source>
</evidence>
<dbReference type="AlphaFoldDB" id="A0A7J6VSK1"/>
<sequence>MGEEVEMRDYNEERVLEWEDGLPNTEDLTPLSQVLIPPELASAFSITPEPCRTLIDVNRASQKTLLSLRKSNQGFVSSDFKSLPSFGEDRSGGRDSVVVEREEHEIEIESDEHDNEYKIGNEQKDGSEKRKSAMQQQEGMENLTEEGVDNFNDDQTARALKRPRLVWTPQLHKRFVDVVAHLGIKNAVPKTIMQLMNVEGLTRENVASHLQKYRLYLKRMQGLSNEDPSPSDQLFASTPVPPSLNESIRAIPPPAVPHPMPYGHHPLMPMPVLGVAHGASHMGIPVGNPPSAAYQGFNQYHYNMYREQQRDWSVNKFNSVVSRQHVPPNSR</sequence>
<comment type="subcellular location">
    <subcellularLocation>
        <location evidence="1">Nucleus</location>
    </subcellularLocation>
</comment>
<reference evidence="7 8" key="1">
    <citation type="submission" date="2020-06" db="EMBL/GenBank/DDBJ databases">
        <title>Transcriptomic and genomic resources for Thalictrum thalictroides and T. hernandezii: Facilitating candidate gene discovery in an emerging model plant lineage.</title>
        <authorList>
            <person name="Arias T."/>
            <person name="Riano-Pachon D.M."/>
            <person name="Di Stilio V.S."/>
        </authorList>
    </citation>
    <scope>NUCLEOTIDE SEQUENCE [LARGE SCALE GENOMIC DNA]</scope>
    <source>
        <strain evidence="8">cv. WT478/WT964</strain>
        <tissue evidence="7">Leaves</tissue>
    </source>
</reference>
<dbReference type="GO" id="GO:0005634">
    <property type="term" value="C:nucleus"/>
    <property type="evidence" value="ECO:0007669"/>
    <property type="project" value="UniProtKB-SubCell"/>
</dbReference>
<dbReference type="EMBL" id="JABWDY010028310">
    <property type="protein sequence ID" value="KAF5187195.1"/>
    <property type="molecule type" value="Genomic_DNA"/>
</dbReference>
<dbReference type="SUPFAM" id="SSF46689">
    <property type="entry name" value="Homeodomain-like"/>
    <property type="match status" value="1"/>
</dbReference>
<feature type="compositionally biased region" description="Basic and acidic residues" evidence="5">
    <location>
        <begin position="115"/>
        <end position="131"/>
    </location>
</feature>
<dbReference type="PROSITE" id="PS51294">
    <property type="entry name" value="HTH_MYB"/>
    <property type="match status" value="1"/>
</dbReference>
<dbReference type="InterPro" id="IPR017930">
    <property type="entry name" value="Myb_dom"/>
</dbReference>
<evidence type="ECO:0000259" key="6">
    <source>
        <dbReference type="PROSITE" id="PS51294"/>
    </source>
</evidence>
<keyword evidence="2" id="KW-0805">Transcription regulation</keyword>
<keyword evidence="4" id="KW-0539">Nucleus</keyword>
<protein>
    <submittedName>
        <fullName evidence="7">Two-component response regulator orr23</fullName>
    </submittedName>
</protein>
<dbReference type="Gene3D" id="1.10.10.60">
    <property type="entry name" value="Homeodomain-like"/>
    <property type="match status" value="1"/>
</dbReference>
<dbReference type="Proteomes" id="UP000554482">
    <property type="component" value="Unassembled WGS sequence"/>
</dbReference>
<organism evidence="7 8">
    <name type="scientific">Thalictrum thalictroides</name>
    <name type="common">Rue-anemone</name>
    <name type="synonym">Anemone thalictroides</name>
    <dbReference type="NCBI Taxonomy" id="46969"/>
    <lineage>
        <taxon>Eukaryota</taxon>
        <taxon>Viridiplantae</taxon>
        <taxon>Streptophyta</taxon>
        <taxon>Embryophyta</taxon>
        <taxon>Tracheophyta</taxon>
        <taxon>Spermatophyta</taxon>
        <taxon>Magnoliopsida</taxon>
        <taxon>Ranunculales</taxon>
        <taxon>Ranunculaceae</taxon>
        <taxon>Thalictroideae</taxon>
        <taxon>Thalictrum</taxon>
    </lineage>
</organism>
<dbReference type="NCBIfam" id="TIGR01557">
    <property type="entry name" value="myb_SHAQKYF"/>
    <property type="match status" value="1"/>
</dbReference>
<dbReference type="InterPro" id="IPR006447">
    <property type="entry name" value="Myb_dom_plants"/>
</dbReference>
<evidence type="ECO:0000256" key="4">
    <source>
        <dbReference type="ARBA" id="ARBA00023242"/>
    </source>
</evidence>
<accession>A0A7J6VSK1</accession>
<name>A0A7J6VSK1_THATH</name>
<dbReference type="FunFam" id="1.10.10.60:FF:000007">
    <property type="entry name" value="Two-component response regulator"/>
    <property type="match status" value="1"/>
</dbReference>
<dbReference type="InterPro" id="IPR044841">
    <property type="entry name" value="LUX/BOA-like"/>
</dbReference>
<proteinExistence type="predicted"/>
<dbReference type="OrthoDB" id="60033at2759"/>
<dbReference type="Pfam" id="PF00249">
    <property type="entry name" value="Myb_DNA-binding"/>
    <property type="match status" value="1"/>
</dbReference>
<dbReference type="InterPro" id="IPR001005">
    <property type="entry name" value="SANT/Myb"/>
</dbReference>
<dbReference type="PANTHER" id="PTHR31442">
    <property type="entry name" value="HOMEODOMAIN-LIKE SUPERFAMILY PROTEIN-RELATED"/>
    <property type="match status" value="1"/>
</dbReference>
<feature type="domain" description="HTH myb-type" evidence="6">
    <location>
        <begin position="167"/>
        <end position="218"/>
    </location>
</feature>
<dbReference type="GO" id="GO:0003700">
    <property type="term" value="F:DNA-binding transcription factor activity"/>
    <property type="evidence" value="ECO:0007669"/>
    <property type="project" value="InterPro"/>
</dbReference>
<evidence type="ECO:0000313" key="8">
    <source>
        <dbReference type="Proteomes" id="UP000554482"/>
    </source>
</evidence>
<dbReference type="InterPro" id="IPR009057">
    <property type="entry name" value="Homeodomain-like_sf"/>
</dbReference>
<dbReference type="GO" id="GO:0003677">
    <property type="term" value="F:DNA binding"/>
    <property type="evidence" value="ECO:0007669"/>
    <property type="project" value="InterPro"/>
</dbReference>
<evidence type="ECO:0000313" key="7">
    <source>
        <dbReference type="EMBL" id="KAF5187195.1"/>
    </source>
</evidence>
<feature type="region of interest" description="Disordered" evidence="5">
    <location>
        <begin position="108"/>
        <end position="140"/>
    </location>
</feature>
<keyword evidence="8" id="KW-1185">Reference proteome</keyword>